<dbReference type="EMBL" id="BNCP01000044">
    <property type="protein sequence ID" value="GIL88415.1"/>
    <property type="molecule type" value="Genomic_DNA"/>
</dbReference>
<gene>
    <name evidence="2" type="ORF">Vretifemale_16387</name>
</gene>
<organism evidence="2 3">
    <name type="scientific">Volvox reticuliferus</name>
    <dbReference type="NCBI Taxonomy" id="1737510"/>
    <lineage>
        <taxon>Eukaryota</taxon>
        <taxon>Viridiplantae</taxon>
        <taxon>Chlorophyta</taxon>
        <taxon>core chlorophytes</taxon>
        <taxon>Chlorophyceae</taxon>
        <taxon>CS clade</taxon>
        <taxon>Chlamydomonadales</taxon>
        <taxon>Volvocaceae</taxon>
        <taxon>Volvox</taxon>
    </lineage>
</organism>
<dbReference type="Proteomes" id="UP000747110">
    <property type="component" value="Unassembled WGS sequence"/>
</dbReference>
<evidence type="ECO:0000256" key="1">
    <source>
        <dbReference type="SAM" id="MobiDB-lite"/>
    </source>
</evidence>
<keyword evidence="3" id="KW-1185">Reference proteome</keyword>
<proteinExistence type="predicted"/>
<name>A0A8J4CRE4_9CHLO</name>
<dbReference type="AlphaFoldDB" id="A0A8J4CRE4"/>
<evidence type="ECO:0000313" key="3">
    <source>
        <dbReference type="Proteomes" id="UP000747110"/>
    </source>
</evidence>
<feature type="compositionally biased region" description="Basic and acidic residues" evidence="1">
    <location>
        <begin position="70"/>
        <end position="81"/>
    </location>
</feature>
<reference evidence="2" key="1">
    <citation type="journal article" date="2021" name="Proc. Natl. Acad. Sci. U.S.A.">
        <title>Three genomes in the algal genus Volvox reveal the fate of a haploid sex-determining region after a transition to homothallism.</title>
        <authorList>
            <person name="Yamamoto K."/>
            <person name="Hamaji T."/>
            <person name="Kawai-Toyooka H."/>
            <person name="Matsuzaki R."/>
            <person name="Takahashi F."/>
            <person name="Nishimura Y."/>
            <person name="Kawachi M."/>
            <person name="Noguchi H."/>
            <person name="Minakuchi Y."/>
            <person name="Umen J.G."/>
            <person name="Toyoda A."/>
            <person name="Nozaki H."/>
        </authorList>
    </citation>
    <scope>NUCLEOTIDE SEQUENCE</scope>
    <source>
        <strain evidence="2">NIES-3786</strain>
    </source>
</reference>
<accession>A0A8J4CRE4</accession>
<feature type="non-terminal residue" evidence="2">
    <location>
        <position position="1"/>
    </location>
</feature>
<evidence type="ECO:0000313" key="2">
    <source>
        <dbReference type="EMBL" id="GIL88415.1"/>
    </source>
</evidence>
<protein>
    <submittedName>
        <fullName evidence="2">Uncharacterized protein</fullName>
    </submittedName>
</protein>
<feature type="region of interest" description="Disordered" evidence="1">
    <location>
        <begin position="70"/>
        <end position="101"/>
    </location>
</feature>
<comment type="caution">
    <text evidence="2">The sequence shown here is derived from an EMBL/GenBank/DDBJ whole genome shotgun (WGS) entry which is preliminary data.</text>
</comment>
<sequence>ATTLASLTPSWKQYSRVSYTLSAARLAASLFHSLSQVLPAAPMVGGFGFGDVVRKDRLGGLTLIFHRGKEESMRERDERDNAATPYTGLTRQAHNKDYYAS</sequence>